<dbReference type="EMBL" id="JADDUC010000189">
    <property type="protein sequence ID" value="KAG0115996.1"/>
    <property type="molecule type" value="Genomic_DNA"/>
</dbReference>
<gene>
    <name evidence="3" type="ORF">IHE44_0010629</name>
    <name evidence="2" type="ORF">IHE44_004821</name>
</gene>
<proteinExistence type="predicted"/>
<dbReference type="AlphaFoldDB" id="A0A835TR82"/>
<feature type="region of interest" description="Disordered" evidence="1">
    <location>
        <begin position="70"/>
        <end position="104"/>
    </location>
</feature>
<name>A0A835TR82_9PASS</name>
<organism evidence="2">
    <name type="scientific">Lamprotornis superbus</name>
    <dbReference type="NCBI Taxonomy" id="245042"/>
    <lineage>
        <taxon>Eukaryota</taxon>
        <taxon>Metazoa</taxon>
        <taxon>Chordata</taxon>
        <taxon>Craniata</taxon>
        <taxon>Vertebrata</taxon>
        <taxon>Euteleostomi</taxon>
        <taxon>Archelosauria</taxon>
        <taxon>Archosauria</taxon>
        <taxon>Dinosauria</taxon>
        <taxon>Saurischia</taxon>
        <taxon>Theropoda</taxon>
        <taxon>Coelurosauria</taxon>
        <taxon>Aves</taxon>
        <taxon>Neognathae</taxon>
        <taxon>Neoaves</taxon>
        <taxon>Telluraves</taxon>
        <taxon>Australaves</taxon>
        <taxon>Passeriformes</taxon>
        <taxon>Sturnidae</taxon>
        <taxon>Lamprotornis</taxon>
    </lineage>
</organism>
<dbReference type="OrthoDB" id="10268124at2759"/>
<reference evidence="3 4" key="2">
    <citation type="journal article" date="2021" name="J. Hered.">
        <title>Feather Gene Expression Elucidates the Developmental Basis of Plumage Iridescence in African Starlings.</title>
        <authorList>
            <person name="Rubenstein D.R."/>
            <person name="Corvelo A."/>
            <person name="MacManes M.D."/>
            <person name="Maia R."/>
            <person name="Narzisi G."/>
            <person name="Rousaki A."/>
            <person name="Vandenabeele P."/>
            <person name="Shawkey M.D."/>
            <person name="Solomon J."/>
        </authorList>
    </citation>
    <scope>NUCLEOTIDE SEQUENCE [LARGE SCALE GENOMIC DNA]</scope>
    <source>
        <strain evidence="3">SS15</strain>
    </source>
</reference>
<reference evidence="2" key="1">
    <citation type="submission" date="2020-10" db="EMBL/GenBank/DDBJ databases">
        <title>Feather gene expression reveals the developmental basis of iridescence in African starlings.</title>
        <authorList>
            <person name="Rubenstein D.R."/>
        </authorList>
    </citation>
    <scope>NUCLEOTIDE SEQUENCE</scope>
    <source>
        <strain evidence="2">SS15</strain>
        <tissue evidence="2">Liver</tissue>
    </source>
</reference>
<accession>A0A835TR82</accession>
<keyword evidence="4" id="KW-1185">Reference proteome</keyword>
<comment type="caution">
    <text evidence="2">The sequence shown here is derived from an EMBL/GenBank/DDBJ whole genome shotgun (WGS) entry which is preliminary data.</text>
</comment>
<sequence>MGGSPTASPPEHPWEGLGASTGSLASENPYATIKELPPAITKAHEGSYMEMKSPVQREMSYAEIGLLEEPPQEGRAGDPLGLVALGSGDTTPVGGKQPWLRGGT</sequence>
<reference evidence="3" key="3">
    <citation type="submission" date="2022-01" db="EMBL/GenBank/DDBJ databases">
        <authorList>
            <person name="Rubenstein D.R."/>
        </authorList>
    </citation>
    <scope>NUCLEOTIDE SEQUENCE</scope>
    <source>
        <strain evidence="3">SS15</strain>
        <tissue evidence="3">Liver</tissue>
    </source>
</reference>
<evidence type="ECO:0000256" key="1">
    <source>
        <dbReference type="SAM" id="MobiDB-lite"/>
    </source>
</evidence>
<feature type="region of interest" description="Disordered" evidence="1">
    <location>
        <begin position="1"/>
        <end position="30"/>
    </location>
</feature>
<protein>
    <submittedName>
        <fullName evidence="2">Uncharacterized protein</fullName>
    </submittedName>
</protein>
<evidence type="ECO:0000313" key="4">
    <source>
        <dbReference type="Proteomes" id="UP000618051"/>
    </source>
</evidence>
<evidence type="ECO:0000313" key="2">
    <source>
        <dbReference type="EMBL" id="KAG0115996.1"/>
    </source>
</evidence>
<evidence type="ECO:0000313" key="3">
    <source>
        <dbReference type="EMBL" id="KAI1229922.1"/>
    </source>
</evidence>
<dbReference type="Proteomes" id="UP000618051">
    <property type="component" value="Unassembled WGS sequence"/>
</dbReference>
<dbReference type="EMBL" id="JADDUC020000033">
    <property type="protein sequence ID" value="KAI1229922.1"/>
    <property type="molecule type" value="Genomic_DNA"/>
</dbReference>